<dbReference type="SUPFAM" id="SSF143120">
    <property type="entry name" value="YefM-like"/>
    <property type="match status" value="1"/>
</dbReference>
<gene>
    <name evidence="2" type="ORF">MORIYA_3656</name>
</gene>
<accession>A0A330LWJ2</accession>
<dbReference type="AlphaFoldDB" id="A0A330LWJ2"/>
<evidence type="ECO:0000313" key="2">
    <source>
        <dbReference type="EMBL" id="SQD80108.1"/>
    </source>
</evidence>
<name>A0A330LWJ2_9GAMM</name>
<dbReference type="Proteomes" id="UP000250163">
    <property type="component" value="Chromosome MORIYA"/>
</dbReference>
<proteinExistence type="inferred from homology"/>
<evidence type="ECO:0000313" key="3">
    <source>
        <dbReference type="Proteomes" id="UP000250163"/>
    </source>
</evidence>
<dbReference type="NCBIfam" id="NF007300">
    <property type="entry name" value="PRK09778.1"/>
    <property type="match status" value="1"/>
</dbReference>
<dbReference type="RefSeq" id="WP_197713400.1">
    <property type="nucleotide sequence ID" value="NZ_LS483250.1"/>
</dbReference>
<sequence>MTIQTIYAEKTVSVTDVRKNPCQYFIEEPVAVLSNNKTAGYMVSKDMFESMLELIDSKLIQAKFRLSKDRLKELAVLNEEYLLSASDDDLNEFIE</sequence>
<reference evidence="3" key="1">
    <citation type="submission" date="2018-05" db="EMBL/GenBank/DDBJ databases">
        <authorList>
            <person name="Cea G.-C."/>
            <person name="William W."/>
        </authorList>
    </citation>
    <scope>NUCLEOTIDE SEQUENCE [LARGE SCALE GENOMIC DNA]</scope>
    <source>
        <strain evidence="3">DB21MT 5</strain>
    </source>
</reference>
<evidence type="ECO:0000256" key="1">
    <source>
        <dbReference type="ARBA" id="ARBA00009981"/>
    </source>
</evidence>
<keyword evidence="3" id="KW-1185">Reference proteome</keyword>
<protein>
    <submittedName>
        <fullName evidence="2">Putative antitoxin of the YafO-YafN toxin-antitoxin system yafN</fullName>
    </submittedName>
</protein>
<comment type="similarity">
    <text evidence="1">Belongs to the phD/YefM antitoxin family.</text>
</comment>
<dbReference type="KEGG" id="mya:MORIYA_3656"/>
<organism evidence="2 3">
    <name type="scientific">Moritella yayanosii</name>
    <dbReference type="NCBI Taxonomy" id="69539"/>
    <lineage>
        <taxon>Bacteria</taxon>
        <taxon>Pseudomonadati</taxon>
        <taxon>Pseudomonadota</taxon>
        <taxon>Gammaproteobacteria</taxon>
        <taxon>Alteromonadales</taxon>
        <taxon>Moritellaceae</taxon>
        <taxon>Moritella</taxon>
    </lineage>
</organism>
<dbReference type="EMBL" id="LS483250">
    <property type="protein sequence ID" value="SQD80108.1"/>
    <property type="molecule type" value="Genomic_DNA"/>
</dbReference>
<dbReference type="InterPro" id="IPR036165">
    <property type="entry name" value="YefM-like_sf"/>
</dbReference>